<name>A0A2W5R5F7_ANCNO</name>
<dbReference type="Proteomes" id="UP000248887">
    <property type="component" value="Unassembled WGS sequence"/>
</dbReference>
<sequence length="73" mass="8162">MANTTRDGLFKPNLTKTESKAETVSRVARNMIDQEIAKRDAKTARLREARMARDADVPPPPAKPERKTARSAK</sequence>
<feature type="compositionally biased region" description="Basic and acidic residues" evidence="1">
    <location>
        <begin position="40"/>
        <end position="56"/>
    </location>
</feature>
<reference evidence="2 3" key="1">
    <citation type="submission" date="2017-08" db="EMBL/GenBank/DDBJ databases">
        <title>Infants hospitalized years apart are colonized by the same room-sourced microbial strains.</title>
        <authorList>
            <person name="Brooks B."/>
            <person name="Olm M.R."/>
            <person name="Firek B.A."/>
            <person name="Baker R."/>
            <person name="Thomas B.C."/>
            <person name="Morowitz M.J."/>
            <person name="Banfield J.F."/>
        </authorList>
    </citation>
    <scope>NUCLEOTIDE SEQUENCE [LARGE SCALE GENOMIC DNA]</scope>
    <source>
        <strain evidence="2">S2_005_001_R2_27</strain>
    </source>
</reference>
<proteinExistence type="predicted"/>
<feature type="region of interest" description="Disordered" evidence="1">
    <location>
        <begin position="40"/>
        <end position="73"/>
    </location>
</feature>
<feature type="region of interest" description="Disordered" evidence="1">
    <location>
        <begin position="1"/>
        <end position="22"/>
    </location>
</feature>
<comment type="caution">
    <text evidence="2">The sequence shown here is derived from an EMBL/GenBank/DDBJ whole genome shotgun (WGS) entry which is preliminary data.</text>
</comment>
<evidence type="ECO:0000313" key="2">
    <source>
        <dbReference type="EMBL" id="PZQ85971.1"/>
    </source>
</evidence>
<evidence type="ECO:0000313" key="3">
    <source>
        <dbReference type="Proteomes" id="UP000248887"/>
    </source>
</evidence>
<organism evidence="2 3">
    <name type="scientific">Ancylobacter novellus</name>
    <name type="common">Thiobacillus novellus</name>
    <dbReference type="NCBI Taxonomy" id="921"/>
    <lineage>
        <taxon>Bacteria</taxon>
        <taxon>Pseudomonadati</taxon>
        <taxon>Pseudomonadota</taxon>
        <taxon>Alphaproteobacteria</taxon>
        <taxon>Hyphomicrobiales</taxon>
        <taxon>Xanthobacteraceae</taxon>
        <taxon>Ancylobacter</taxon>
    </lineage>
</organism>
<protein>
    <submittedName>
        <fullName evidence="2">Uncharacterized protein</fullName>
    </submittedName>
</protein>
<accession>A0A2W5R5F7</accession>
<gene>
    <name evidence="2" type="ORF">DI549_00330</name>
</gene>
<feature type="compositionally biased region" description="Basic and acidic residues" evidence="1">
    <location>
        <begin position="63"/>
        <end position="73"/>
    </location>
</feature>
<dbReference type="EMBL" id="QFQD01000001">
    <property type="protein sequence ID" value="PZQ85971.1"/>
    <property type="molecule type" value="Genomic_DNA"/>
</dbReference>
<evidence type="ECO:0000256" key="1">
    <source>
        <dbReference type="SAM" id="MobiDB-lite"/>
    </source>
</evidence>
<dbReference type="AlphaFoldDB" id="A0A2W5R5F7"/>